<evidence type="ECO:0000256" key="1">
    <source>
        <dbReference type="SAM" id="Coils"/>
    </source>
</evidence>
<comment type="caution">
    <text evidence="2">The sequence shown here is derived from an EMBL/GenBank/DDBJ whole genome shotgun (WGS) entry which is preliminary data.</text>
</comment>
<sequence>MQYDTDTQLAQFTCVIEELRAKIKEMESEQRDKMNVIIHEYEEKLQKSASEVTLLKDQQTGLMARTDANIEAYRRRIEELEERLKSNQFKQYLVQNSSSFNESPVTVERPYSVTRDPYNNNLETNRMVVSKPMVHTEFRKSSNKMPKLPQVNYSDNNFSNSARNVDKKGAFTISKKRKLFNEKDFIE</sequence>
<feature type="coiled-coil region" evidence="1">
    <location>
        <begin position="9"/>
        <end position="90"/>
    </location>
</feature>
<keyword evidence="1" id="KW-0175">Coiled coil</keyword>
<organism evidence="2 3">
    <name type="scientific">Eumeta variegata</name>
    <name type="common">Bagworm moth</name>
    <name type="synonym">Eumeta japonica</name>
    <dbReference type="NCBI Taxonomy" id="151549"/>
    <lineage>
        <taxon>Eukaryota</taxon>
        <taxon>Metazoa</taxon>
        <taxon>Ecdysozoa</taxon>
        <taxon>Arthropoda</taxon>
        <taxon>Hexapoda</taxon>
        <taxon>Insecta</taxon>
        <taxon>Pterygota</taxon>
        <taxon>Neoptera</taxon>
        <taxon>Endopterygota</taxon>
        <taxon>Lepidoptera</taxon>
        <taxon>Glossata</taxon>
        <taxon>Ditrysia</taxon>
        <taxon>Tineoidea</taxon>
        <taxon>Psychidae</taxon>
        <taxon>Oiketicinae</taxon>
        <taxon>Eumeta</taxon>
    </lineage>
</organism>
<reference evidence="2 3" key="1">
    <citation type="journal article" date="2019" name="Commun. Biol.">
        <title>The bagworm genome reveals a unique fibroin gene that provides high tensile strength.</title>
        <authorList>
            <person name="Kono N."/>
            <person name="Nakamura H."/>
            <person name="Ohtoshi R."/>
            <person name="Tomita M."/>
            <person name="Numata K."/>
            <person name="Arakawa K."/>
        </authorList>
    </citation>
    <scope>NUCLEOTIDE SEQUENCE [LARGE SCALE GENOMIC DNA]</scope>
</reference>
<accession>A0A4C1ZFA9</accession>
<dbReference type="AlphaFoldDB" id="A0A4C1ZFA9"/>
<evidence type="ECO:0000313" key="3">
    <source>
        <dbReference type="Proteomes" id="UP000299102"/>
    </source>
</evidence>
<evidence type="ECO:0000313" key="2">
    <source>
        <dbReference type="EMBL" id="GBP85297.1"/>
    </source>
</evidence>
<dbReference type="EMBL" id="BGZK01001727">
    <property type="protein sequence ID" value="GBP85297.1"/>
    <property type="molecule type" value="Genomic_DNA"/>
</dbReference>
<keyword evidence="3" id="KW-1185">Reference proteome</keyword>
<protein>
    <submittedName>
        <fullName evidence="2">Uncharacterized protein</fullName>
    </submittedName>
</protein>
<dbReference type="Proteomes" id="UP000299102">
    <property type="component" value="Unassembled WGS sequence"/>
</dbReference>
<name>A0A4C1ZFA9_EUMVA</name>
<dbReference type="OrthoDB" id="8192030at2759"/>
<gene>
    <name evidence="2" type="ORF">EVAR_56846_1</name>
</gene>
<proteinExistence type="predicted"/>